<evidence type="ECO:0000313" key="1">
    <source>
        <dbReference type="EMBL" id="GAN08372.1"/>
    </source>
</evidence>
<gene>
    <name evidence="1" type="ORF">MAM1_0201d07881</name>
</gene>
<reference evidence="1" key="1">
    <citation type="submission" date="2014-09" db="EMBL/GenBank/DDBJ databases">
        <title>Draft genome sequence of an oleaginous Mucoromycotina fungus Mucor ambiguus NBRC6742.</title>
        <authorList>
            <person name="Takeda I."/>
            <person name="Yamane N."/>
            <person name="Morita T."/>
            <person name="Tamano K."/>
            <person name="Machida M."/>
            <person name="Baker S."/>
            <person name="Koike H."/>
        </authorList>
    </citation>
    <scope>NUCLEOTIDE SEQUENCE</scope>
    <source>
        <strain evidence="1">NBRC 6742</strain>
    </source>
</reference>
<dbReference type="AlphaFoldDB" id="A0A0C9MXR4"/>
<organism evidence="1">
    <name type="scientific">Mucor ambiguus</name>
    <dbReference type="NCBI Taxonomy" id="91626"/>
    <lineage>
        <taxon>Eukaryota</taxon>
        <taxon>Fungi</taxon>
        <taxon>Fungi incertae sedis</taxon>
        <taxon>Mucoromycota</taxon>
        <taxon>Mucoromycotina</taxon>
        <taxon>Mucoromycetes</taxon>
        <taxon>Mucorales</taxon>
        <taxon>Mucorineae</taxon>
        <taxon>Mucoraceae</taxon>
        <taxon>Mucor</taxon>
    </lineage>
</organism>
<evidence type="ECO:0000313" key="2">
    <source>
        <dbReference type="Proteomes" id="UP000053815"/>
    </source>
</evidence>
<sequence length="67" mass="7711">MAISLGDQYFGCHSEADRFNNGDDLMLDMIDFYLENRPTKIALATFKAAGYMDESKKRKRKTQAQEN</sequence>
<keyword evidence="2" id="KW-1185">Reference proteome</keyword>
<accession>A0A0C9MXR4</accession>
<dbReference type="EMBL" id="DF836490">
    <property type="protein sequence ID" value="GAN08372.1"/>
    <property type="molecule type" value="Genomic_DNA"/>
</dbReference>
<proteinExistence type="predicted"/>
<dbReference type="Proteomes" id="UP000053815">
    <property type="component" value="Unassembled WGS sequence"/>
</dbReference>
<protein>
    <submittedName>
        <fullName evidence="1">Uncharacterized protein</fullName>
    </submittedName>
</protein>
<name>A0A0C9MXR4_9FUNG</name>